<organism evidence="2 3">
    <name type="scientific">Selenomonas dianae</name>
    <dbReference type="NCBI Taxonomy" id="135079"/>
    <lineage>
        <taxon>Bacteria</taxon>
        <taxon>Bacillati</taxon>
        <taxon>Bacillota</taxon>
        <taxon>Negativicutes</taxon>
        <taxon>Selenomonadales</taxon>
        <taxon>Selenomonadaceae</taxon>
        <taxon>Selenomonas</taxon>
    </lineage>
</organism>
<dbReference type="EMBL" id="BAAACR010000017">
    <property type="protein sequence ID" value="GAA0217597.1"/>
    <property type="molecule type" value="Genomic_DNA"/>
</dbReference>
<feature type="region of interest" description="Disordered" evidence="1">
    <location>
        <begin position="40"/>
        <end position="66"/>
    </location>
</feature>
<evidence type="ECO:0000313" key="2">
    <source>
        <dbReference type="EMBL" id="GAA0217597.1"/>
    </source>
</evidence>
<keyword evidence="3" id="KW-1185">Reference proteome</keyword>
<accession>A0ABN0TBJ7</accession>
<gene>
    <name evidence="2" type="ORF">GCM10008919_20870</name>
</gene>
<name>A0ABN0TBJ7_9FIRM</name>
<evidence type="ECO:0000313" key="3">
    <source>
        <dbReference type="Proteomes" id="UP001500399"/>
    </source>
</evidence>
<proteinExistence type="predicted"/>
<comment type="caution">
    <text evidence="2">The sequence shown here is derived from an EMBL/GenBank/DDBJ whole genome shotgun (WGS) entry which is preliminary data.</text>
</comment>
<evidence type="ECO:0000256" key="1">
    <source>
        <dbReference type="SAM" id="MobiDB-lite"/>
    </source>
</evidence>
<reference evidence="2 3" key="1">
    <citation type="journal article" date="2019" name="Int. J. Syst. Evol. Microbiol.">
        <title>The Global Catalogue of Microorganisms (GCM) 10K type strain sequencing project: providing services to taxonomists for standard genome sequencing and annotation.</title>
        <authorList>
            <consortium name="The Broad Institute Genomics Platform"/>
            <consortium name="The Broad Institute Genome Sequencing Center for Infectious Disease"/>
            <person name="Wu L."/>
            <person name="Ma J."/>
        </authorList>
    </citation>
    <scope>NUCLEOTIDE SEQUENCE [LARGE SCALE GENOMIC DNA]</scope>
    <source>
        <strain evidence="2 3">JCM 8542</strain>
    </source>
</reference>
<sequence>MFWFTNIFAKKRQYTDCPMCYNATGAIYSVDGQSRPRNEVIDDERNKHNSVTANRSSVTDKKVIRP</sequence>
<protein>
    <submittedName>
        <fullName evidence="2">Uncharacterized protein</fullName>
    </submittedName>
</protein>
<dbReference type="Proteomes" id="UP001500399">
    <property type="component" value="Unassembled WGS sequence"/>
</dbReference>